<feature type="domain" description="Tryptophan synthase beta chain-like PALP" evidence="6">
    <location>
        <begin position="13"/>
        <end position="314"/>
    </location>
</feature>
<evidence type="ECO:0000256" key="3">
    <source>
        <dbReference type="ARBA" id="ARBA00022898"/>
    </source>
</evidence>
<accession>A0AA45HJJ2</accession>
<proteinExistence type="inferred from homology"/>
<dbReference type="NCBIfam" id="TIGR01275">
    <property type="entry name" value="ACC_deam_rel"/>
    <property type="match status" value="1"/>
</dbReference>
<evidence type="ECO:0000256" key="1">
    <source>
        <dbReference type="ARBA" id="ARBA00001933"/>
    </source>
</evidence>
<evidence type="ECO:0000313" key="7">
    <source>
        <dbReference type="EMBL" id="PWJ96164.1"/>
    </source>
</evidence>
<evidence type="ECO:0000259" key="6">
    <source>
        <dbReference type="Pfam" id="PF00291"/>
    </source>
</evidence>
<reference evidence="7 8" key="1">
    <citation type="submission" date="2018-05" db="EMBL/GenBank/DDBJ databases">
        <title>Genomic Encyclopedia of Type Strains, Phase IV (KMG-IV): sequencing the most valuable type-strain genomes for metagenomic binning, comparative biology and taxonomic classification.</title>
        <authorList>
            <person name="Goeker M."/>
        </authorList>
    </citation>
    <scope>NUCLEOTIDE SEQUENCE [LARGE SCALE GENOMIC DNA]</scope>
    <source>
        <strain evidence="7 8">DSM 24906</strain>
    </source>
</reference>
<feature type="modified residue" description="N6-(pyridoxal phosphate)lysine" evidence="5">
    <location>
        <position position="47"/>
    </location>
</feature>
<protein>
    <submittedName>
        <fullName evidence="7">D-cysteine desulfhydrase</fullName>
    </submittedName>
</protein>
<gene>
    <name evidence="7" type="ORF">C7380_10273</name>
</gene>
<name>A0AA45HJJ2_9BACT</name>
<comment type="similarity">
    <text evidence="2">Belongs to the ACC deaminase/D-cysteine desulfhydrase family.</text>
</comment>
<evidence type="ECO:0000256" key="2">
    <source>
        <dbReference type="ARBA" id="ARBA00008639"/>
    </source>
</evidence>
<organism evidence="7 8">
    <name type="scientific">Oceanotoga teriensis</name>
    <dbReference type="NCBI Taxonomy" id="515440"/>
    <lineage>
        <taxon>Bacteria</taxon>
        <taxon>Thermotogati</taxon>
        <taxon>Thermotogota</taxon>
        <taxon>Thermotogae</taxon>
        <taxon>Petrotogales</taxon>
        <taxon>Petrotogaceae</taxon>
        <taxon>Oceanotoga</taxon>
    </lineage>
</organism>
<dbReference type="InterPro" id="IPR027278">
    <property type="entry name" value="ACCD_DCysDesulf"/>
</dbReference>
<dbReference type="Proteomes" id="UP000245921">
    <property type="component" value="Unassembled WGS sequence"/>
</dbReference>
<dbReference type="PIRSF" id="PIRSF006278">
    <property type="entry name" value="ACCD_DCysDesulf"/>
    <property type="match status" value="1"/>
</dbReference>
<keyword evidence="8" id="KW-1185">Reference proteome</keyword>
<keyword evidence="3 5" id="KW-0663">Pyridoxal phosphate</keyword>
<dbReference type="InterPro" id="IPR005966">
    <property type="entry name" value="D-Cys_desShydrase"/>
</dbReference>
<evidence type="ECO:0000256" key="4">
    <source>
        <dbReference type="PIRSR" id="PIRSR006278-1"/>
    </source>
</evidence>
<comment type="caution">
    <text evidence="7">The sequence shown here is derived from an EMBL/GenBank/DDBJ whole genome shotgun (WGS) entry which is preliminary data.</text>
</comment>
<dbReference type="RefSeq" id="WP_109603787.1">
    <property type="nucleotide sequence ID" value="NZ_QGGI01000002.1"/>
</dbReference>
<comment type="cofactor">
    <cofactor evidence="1">
        <name>pyridoxal 5'-phosphate</name>
        <dbReference type="ChEBI" id="CHEBI:597326"/>
    </cofactor>
</comment>
<evidence type="ECO:0000256" key="5">
    <source>
        <dbReference type="PIRSR" id="PIRSR006278-2"/>
    </source>
</evidence>
<dbReference type="PANTHER" id="PTHR43780:SF2">
    <property type="entry name" value="1-AMINOCYCLOPROPANE-1-CARBOXYLATE DEAMINASE-RELATED"/>
    <property type="match status" value="1"/>
</dbReference>
<dbReference type="GO" id="GO:0019148">
    <property type="term" value="F:D-cysteine desulfhydrase activity"/>
    <property type="evidence" value="ECO:0007669"/>
    <property type="project" value="TreeGrafter"/>
</dbReference>
<evidence type="ECO:0000313" key="8">
    <source>
        <dbReference type="Proteomes" id="UP000245921"/>
    </source>
</evidence>
<dbReference type="SUPFAM" id="SSF53686">
    <property type="entry name" value="Tryptophan synthase beta subunit-like PLP-dependent enzymes"/>
    <property type="match status" value="1"/>
</dbReference>
<dbReference type="PANTHER" id="PTHR43780">
    <property type="entry name" value="1-AMINOCYCLOPROPANE-1-CARBOXYLATE DEAMINASE-RELATED"/>
    <property type="match status" value="1"/>
</dbReference>
<dbReference type="Gene3D" id="3.40.50.1100">
    <property type="match status" value="2"/>
</dbReference>
<dbReference type="InterPro" id="IPR036052">
    <property type="entry name" value="TrpB-like_PALP_sf"/>
</dbReference>
<dbReference type="Pfam" id="PF00291">
    <property type="entry name" value="PALP"/>
    <property type="match status" value="1"/>
</dbReference>
<sequence>MKILNDKFNFANLPTKIELLSRFSELVGKNIYFKRDDQTGTEFSGNKVRKLEYLIKFAIDKGYDSLITCGGIQSNHARATAAIAARIGLKCHLVLRGDENSSLDGNLLLDNLFDADIKFINSEEYSHSRNEIMENITLKLKNKGEKCFIIPEGASEKIGNLGYINCLFEIVEQEKNMNIQFDNIITAVGSGGTYSGLYLGHKIKGIKNRVIGINVCNNREYFLNKIYDISNQTKEYFDLDLTLKREDINIIDGYVGKGYALSSEYEIDFIKKISKLEGIVLDPVYTVKAMYGLYKEIKKGTFKNSKNILFINTGGLFGIFPQKDLF</sequence>
<dbReference type="EMBL" id="QGGI01000002">
    <property type="protein sequence ID" value="PWJ96164.1"/>
    <property type="molecule type" value="Genomic_DNA"/>
</dbReference>
<dbReference type="InterPro" id="IPR001926">
    <property type="entry name" value="TrpB-like_PALP"/>
</dbReference>
<feature type="active site" description="Nucleophile" evidence="4">
    <location>
        <position position="74"/>
    </location>
</feature>
<dbReference type="AlphaFoldDB" id="A0AA45HJJ2"/>